<organism evidence="2 3">
    <name type="scientific">Eufriesea mexicana</name>
    <dbReference type="NCBI Taxonomy" id="516756"/>
    <lineage>
        <taxon>Eukaryota</taxon>
        <taxon>Metazoa</taxon>
        <taxon>Ecdysozoa</taxon>
        <taxon>Arthropoda</taxon>
        <taxon>Hexapoda</taxon>
        <taxon>Insecta</taxon>
        <taxon>Pterygota</taxon>
        <taxon>Neoptera</taxon>
        <taxon>Endopterygota</taxon>
        <taxon>Hymenoptera</taxon>
        <taxon>Apocrita</taxon>
        <taxon>Aculeata</taxon>
        <taxon>Apoidea</taxon>
        <taxon>Anthophila</taxon>
        <taxon>Apidae</taxon>
        <taxon>Eufriesea</taxon>
    </lineage>
</organism>
<dbReference type="Proteomes" id="UP000250275">
    <property type="component" value="Unassembled WGS sequence"/>
</dbReference>
<keyword evidence="3" id="KW-1185">Reference proteome</keyword>
<dbReference type="AlphaFoldDB" id="A0A310SGZ6"/>
<protein>
    <recommendedName>
        <fullName evidence="4">Ribosomal L1 domain-containing protein 1</fullName>
    </recommendedName>
</protein>
<gene>
    <name evidence="2" type="ORF">WN48_05514</name>
</gene>
<dbReference type="CDD" id="cd00403">
    <property type="entry name" value="Ribosomal_L1"/>
    <property type="match status" value="1"/>
</dbReference>
<reference evidence="2 3" key="1">
    <citation type="submission" date="2015-07" db="EMBL/GenBank/DDBJ databases">
        <title>The genome of Eufriesea mexicana.</title>
        <authorList>
            <person name="Pan H."/>
            <person name="Kapheim K."/>
        </authorList>
    </citation>
    <scope>NUCLEOTIDE SEQUENCE [LARGE SCALE GENOMIC DNA]</scope>
    <source>
        <strain evidence="2">0111107269</strain>
        <tissue evidence="2">Whole body</tissue>
    </source>
</reference>
<name>A0A310SGZ6_9HYME</name>
<dbReference type="EMBL" id="KQ760116">
    <property type="protein sequence ID" value="OAD61947.1"/>
    <property type="molecule type" value="Genomic_DNA"/>
</dbReference>
<evidence type="ECO:0000313" key="3">
    <source>
        <dbReference type="Proteomes" id="UP000250275"/>
    </source>
</evidence>
<dbReference type="Pfam" id="PF00687">
    <property type="entry name" value="Ribosomal_L1"/>
    <property type="match status" value="1"/>
</dbReference>
<evidence type="ECO:0008006" key="4">
    <source>
        <dbReference type="Google" id="ProtNLM"/>
    </source>
</evidence>
<dbReference type="OrthoDB" id="10251727at2759"/>
<dbReference type="SUPFAM" id="SSF56808">
    <property type="entry name" value="Ribosomal protein L1"/>
    <property type="match status" value="1"/>
</dbReference>
<evidence type="ECO:0000313" key="2">
    <source>
        <dbReference type="EMBL" id="OAD61947.1"/>
    </source>
</evidence>
<accession>A0A310SGZ6</accession>
<sequence>MVASTKAIKNRKKSVKISGGLKKQNIVLNSNLKFNKFNKRLKQGKSKNLKTVQVSTENEKFGDLKSVNAQLCNQEETNSTKKPISHQPHKKSTCKFNSVQFAEANNHVKNKKSQNEKSTEINSNTVSKQIVQSRKQKRVNNINNEENTDCLNLSDLSKEHVLQCISVIYHLTEEQLKNNNALFDGESQPVFMQVTCIRVPKTPKRCMRILLPHSIVSPNNEVALFVGDLQRGRRKDYEPTVEYYENLLRKHGSTKIKSIIPMNQVKTEYDQYELKRKLVGSYDYFLVDGKIAGHLSHLLGKEFYRKRKLPTSIKMQSKDLKHEIEYALKKTVMQIHSCGDTHTIQIGHTSMKKEEVLKNILATCNYLSKNYPGGWANIRSIRIKTSTSLSLPIYTTLKNKCLVEMPIVQPKRPKAYHNVSGELTTMAGIAAVTVTPDGDIIVKKKRKKGSLLKREINETNKKL</sequence>
<proteinExistence type="predicted"/>
<evidence type="ECO:0000256" key="1">
    <source>
        <dbReference type="SAM" id="MobiDB-lite"/>
    </source>
</evidence>
<dbReference type="InterPro" id="IPR028364">
    <property type="entry name" value="Ribosomal_uL1/biogenesis"/>
</dbReference>
<feature type="region of interest" description="Disordered" evidence="1">
    <location>
        <begin position="108"/>
        <end position="128"/>
    </location>
</feature>
<dbReference type="Gene3D" id="3.30.190.20">
    <property type="match status" value="1"/>
</dbReference>
<dbReference type="InterPro" id="IPR023674">
    <property type="entry name" value="Ribosomal_uL1-like"/>
</dbReference>